<evidence type="ECO:0000256" key="3">
    <source>
        <dbReference type="ARBA" id="ARBA00022692"/>
    </source>
</evidence>
<evidence type="ECO:0000313" key="8">
    <source>
        <dbReference type="Proteomes" id="UP000272051"/>
    </source>
</evidence>
<organism evidence="7 8">
    <name type="scientific">Thermoproteota archaeon</name>
    <dbReference type="NCBI Taxonomy" id="2056631"/>
    <lineage>
        <taxon>Archaea</taxon>
        <taxon>Thermoproteota</taxon>
    </lineage>
</organism>
<comment type="subcellular location">
    <subcellularLocation>
        <location evidence="1">Cell membrane</location>
        <topology evidence="1">Multi-pass membrane protein</topology>
    </subcellularLocation>
</comment>
<keyword evidence="4 6" id="KW-1133">Transmembrane helix</keyword>
<gene>
    <name evidence="7" type="ORF">DRJ33_07625</name>
</gene>
<accession>A0A497ES41</accession>
<feature type="transmembrane region" description="Helical" evidence="6">
    <location>
        <begin position="60"/>
        <end position="79"/>
    </location>
</feature>
<reference evidence="7 8" key="1">
    <citation type="submission" date="2018-06" db="EMBL/GenBank/DDBJ databases">
        <title>Extensive metabolic versatility and redundancy in microbially diverse, dynamic hydrothermal sediments.</title>
        <authorList>
            <person name="Dombrowski N."/>
            <person name="Teske A."/>
            <person name="Baker B.J."/>
        </authorList>
    </citation>
    <scope>NUCLEOTIDE SEQUENCE [LARGE SCALE GENOMIC DNA]</scope>
    <source>
        <strain evidence="7">B34_G17</strain>
    </source>
</reference>
<sequence length="162" mass="17815">MIHQIAPAYPLYYVVAMWVLRTVILVLICSFLAVLGVKFFDALTPAIPARERIKEDPRAIGFFIAGFFIFIGLVIHGALTAPVAIGVSLFESVIELRRLSLIAIAFFVSLLLGVLLFYLTDKLTPQIPFVKIRESPLAIGVNVFGFLIFLGLAIHGALTMPL</sequence>
<feature type="transmembrane region" description="Helical" evidence="6">
    <location>
        <begin position="139"/>
        <end position="158"/>
    </location>
</feature>
<evidence type="ECO:0000256" key="6">
    <source>
        <dbReference type="SAM" id="Phobius"/>
    </source>
</evidence>
<proteinExistence type="predicted"/>
<dbReference type="Proteomes" id="UP000272051">
    <property type="component" value="Unassembled WGS sequence"/>
</dbReference>
<evidence type="ECO:0000256" key="2">
    <source>
        <dbReference type="ARBA" id="ARBA00022475"/>
    </source>
</evidence>
<comment type="caution">
    <text evidence="7">The sequence shown here is derived from an EMBL/GenBank/DDBJ whole genome shotgun (WGS) entry which is preliminary data.</text>
</comment>
<keyword evidence="2" id="KW-1003">Cell membrane</keyword>
<evidence type="ECO:0000256" key="5">
    <source>
        <dbReference type="ARBA" id="ARBA00023136"/>
    </source>
</evidence>
<dbReference type="AlphaFoldDB" id="A0A497ES41"/>
<evidence type="ECO:0000256" key="4">
    <source>
        <dbReference type="ARBA" id="ARBA00022989"/>
    </source>
</evidence>
<protein>
    <recommendedName>
        <fullName evidence="9">DUF350 domain-containing protein</fullName>
    </recommendedName>
</protein>
<evidence type="ECO:0000256" key="1">
    <source>
        <dbReference type="ARBA" id="ARBA00004651"/>
    </source>
</evidence>
<dbReference type="GO" id="GO:0005886">
    <property type="term" value="C:plasma membrane"/>
    <property type="evidence" value="ECO:0007669"/>
    <property type="project" value="UniProtKB-SubCell"/>
</dbReference>
<name>A0A497ES41_9CREN</name>
<keyword evidence="5 6" id="KW-0472">Membrane</keyword>
<dbReference type="Pfam" id="PF03994">
    <property type="entry name" value="DUF350"/>
    <property type="match status" value="1"/>
</dbReference>
<evidence type="ECO:0008006" key="9">
    <source>
        <dbReference type="Google" id="ProtNLM"/>
    </source>
</evidence>
<dbReference type="InterPro" id="IPR007140">
    <property type="entry name" value="DUF350"/>
</dbReference>
<dbReference type="EMBL" id="QMQX01000179">
    <property type="protein sequence ID" value="RLE50173.1"/>
    <property type="molecule type" value="Genomic_DNA"/>
</dbReference>
<feature type="transmembrane region" description="Helical" evidence="6">
    <location>
        <begin position="12"/>
        <end position="40"/>
    </location>
</feature>
<feature type="transmembrane region" description="Helical" evidence="6">
    <location>
        <begin position="99"/>
        <end position="119"/>
    </location>
</feature>
<evidence type="ECO:0000313" key="7">
    <source>
        <dbReference type="EMBL" id="RLE50173.1"/>
    </source>
</evidence>
<keyword evidence="3 6" id="KW-0812">Transmembrane</keyword>